<protein>
    <submittedName>
        <fullName evidence="2">Uncharacterized protein</fullName>
    </submittedName>
</protein>
<dbReference type="EMBL" id="UGTL01000002">
    <property type="protein sequence ID" value="SUB97456.1"/>
    <property type="molecule type" value="Genomic_DNA"/>
</dbReference>
<evidence type="ECO:0000313" key="2">
    <source>
        <dbReference type="EMBL" id="SUB97456.1"/>
    </source>
</evidence>
<evidence type="ECO:0000313" key="3">
    <source>
        <dbReference type="Proteomes" id="UP000254072"/>
    </source>
</evidence>
<evidence type="ECO:0000256" key="1">
    <source>
        <dbReference type="SAM" id="Phobius"/>
    </source>
</evidence>
<sequence>MKKYFLDFIVAIICTILFLVYSLIDYINNYLVFLPNIPESYFSEKKWKKKLRRFYKNKHG</sequence>
<name>A0A379EET8_9BACT</name>
<gene>
    <name evidence="2" type="ORF">NCTC11157_02240</name>
</gene>
<keyword evidence="1" id="KW-1133">Transmembrane helix</keyword>
<keyword evidence="1" id="KW-0472">Membrane</keyword>
<proteinExistence type="predicted"/>
<dbReference type="Proteomes" id="UP000254072">
    <property type="component" value="Unassembled WGS sequence"/>
</dbReference>
<dbReference type="AlphaFoldDB" id="A0A379EET8"/>
<accession>A0A379EET8</accession>
<keyword evidence="1" id="KW-0812">Transmembrane</keyword>
<feature type="transmembrane region" description="Helical" evidence="1">
    <location>
        <begin position="5"/>
        <end position="24"/>
    </location>
</feature>
<reference evidence="2 3" key="1">
    <citation type="submission" date="2018-06" db="EMBL/GenBank/DDBJ databases">
        <authorList>
            <consortium name="Pathogen Informatics"/>
            <person name="Doyle S."/>
        </authorList>
    </citation>
    <scope>NUCLEOTIDE SEQUENCE [LARGE SCALE GENOMIC DNA]</scope>
    <source>
        <strain evidence="2 3">NCTC11157</strain>
    </source>
</reference>
<organism evidence="2 3">
    <name type="scientific">Prevotella disiens</name>
    <dbReference type="NCBI Taxonomy" id="28130"/>
    <lineage>
        <taxon>Bacteria</taxon>
        <taxon>Pseudomonadati</taxon>
        <taxon>Bacteroidota</taxon>
        <taxon>Bacteroidia</taxon>
        <taxon>Bacteroidales</taxon>
        <taxon>Prevotellaceae</taxon>
        <taxon>Prevotella</taxon>
    </lineage>
</organism>